<dbReference type="EMBL" id="LUHQ01000004">
    <property type="protein sequence ID" value="OAO96722.1"/>
    <property type="molecule type" value="Genomic_DNA"/>
</dbReference>
<feature type="chain" id="PRO_5008094333" evidence="3">
    <location>
        <begin position="25"/>
        <end position="98"/>
    </location>
</feature>
<protein>
    <submittedName>
        <fullName evidence="5">CRK22</fullName>
    </submittedName>
</protein>
<comment type="caution">
    <text evidence="5">The sequence shown here is derived from an EMBL/GenBank/DDBJ whole genome shotgun (WGS) entry which is preliminary data.</text>
</comment>
<evidence type="ECO:0000256" key="1">
    <source>
        <dbReference type="ARBA" id="ARBA00022729"/>
    </source>
</evidence>
<dbReference type="PROSITE" id="PS51473">
    <property type="entry name" value="GNK2"/>
    <property type="match status" value="1"/>
</dbReference>
<evidence type="ECO:0000313" key="6">
    <source>
        <dbReference type="Proteomes" id="UP000078284"/>
    </source>
</evidence>
<evidence type="ECO:0000256" key="2">
    <source>
        <dbReference type="ARBA" id="ARBA00022737"/>
    </source>
</evidence>
<feature type="domain" description="Gnk2-homologous" evidence="4">
    <location>
        <begin position="22"/>
        <end position="98"/>
    </location>
</feature>
<sequence>MKQRSFLSILCFILLAFGVASVSAQTCIENRKYFTPNGTYDSNRRLILSSLPNNTASQDGFYYGSIGEEQDRVYALGMCIPRSTPSDCFNCIKVRQAG</sequence>
<dbReference type="CDD" id="cd23509">
    <property type="entry name" value="Gnk2-like"/>
    <property type="match status" value="1"/>
</dbReference>
<keyword evidence="2" id="KW-0677">Repeat</keyword>
<evidence type="ECO:0000259" key="4">
    <source>
        <dbReference type="PROSITE" id="PS51473"/>
    </source>
</evidence>
<keyword evidence="1 3" id="KW-0732">Signal</keyword>
<evidence type="ECO:0000313" key="5">
    <source>
        <dbReference type="EMBL" id="OAO96722.1"/>
    </source>
</evidence>
<dbReference type="AlphaFoldDB" id="A0A178UV50"/>
<name>A0A178UV50_ARATH</name>
<proteinExistence type="predicted"/>
<dbReference type="Gene3D" id="3.30.430.20">
    <property type="entry name" value="Gnk2 domain, C-X8-C-X2-C motif"/>
    <property type="match status" value="1"/>
</dbReference>
<organism evidence="5 6">
    <name type="scientific">Arabidopsis thaliana</name>
    <name type="common">Mouse-ear cress</name>
    <dbReference type="NCBI Taxonomy" id="3702"/>
    <lineage>
        <taxon>Eukaryota</taxon>
        <taxon>Viridiplantae</taxon>
        <taxon>Streptophyta</taxon>
        <taxon>Embryophyta</taxon>
        <taxon>Tracheophyta</taxon>
        <taxon>Spermatophyta</taxon>
        <taxon>Magnoliopsida</taxon>
        <taxon>eudicotyledons</taxon>
        <taxon>Gunneridae</taxon>
        <taxon>Pentapetalae</taxon>
        <taxon>rosids</taxon>
        <taxon>malvids</taxon>
        <taxon>Brassicales</taxon>
        <taxon>Brassicaceae</taxon>
        <taxon>Camelineae</taxon>
        <taxon>Arabidopsis</taxon>
    </lineage>
</organism>
<feature type="signal peptide" evidence="3">
    <location>
        <begin position="1"/>
        <end position="24"/>
    </location>
</feature>
<dbReference type="InterPro" id="IPR002902">
    <property type="entry name" value="GNK2"/>
</dbReference>
<gene>
    <name evidence="5" type="ordered locus">AXX17_At4g27020</name>
</gene>
<dbReference type="InterPro" id="IPR038408">
    <property type="entry name" value="GNK2_sf"/>
</dbReference>
<dbReference type="PANTHER" id="PTHR32099:SF92">
    <property type="entry name" value="CYSTEINE-RICH RECEPTOR-LIKE PROTEIN KINASE 11"/>
    <property type="match status" value="1"/>
</dbReference>
<dbReference type="Proteomes" id="UP000078284">
    <property type="component" value="Chromosome 4"/>
</dbReference>
<reference evidence="6" key="1">
    <citation type="journal article" date="2016" name="Proc. Natl. Acad. Sci. U.S.A.">
        <title>Chromosome-level assembly of Arabidopsis thaliana Ler reveals the extent of translocation and inversion polymorphisms.</title>
        <authorList>
            <person name="Zapata L."/>
            <person name="Ding J."/>
            <person name="Willing E.M."/>
            <person name="Hartwig B."/>
            <person name="Bezdan D."/>
            <person name="Jiao W.B."/>
            <person name="Patel V."/>
            <person name="Velikkakam James G."/>
            <person name="Koornneef M."/>
            <person name="Ossowski S."/>
            <person name="Schneeberger K."/>
        </authorList>
    </citation>
    <scope>NUCLEOTIDE SEQUENCE [LARGE SCALE GENOMIC DNA]</scope>
    <source>
        <strain evidence="6">cv. Landsberg erecta</strain>
    </source>
</reference>
<dbReference type="PANTHER" id="PTHR32099">
    <property type="entry name" value="CYSTEINE-RICH REPEAT SECRETORY PROTEIN"/>
    <property type="match status" value="1"/>
</dbReference>
<evidence type="ECO:0000256" key="3">
    <source>
        <dbReference type="SAM" id="SignalP"/>
    </source>
</evidence>
<accession>A0A178UV50</accession>
<dbReference type="Pfam" id="PF01657">
    <property type="entry name" value="Stress-antifung"/>
    <property type="match status" value="1"/>
</dbReference>